<dbReference type="GeneID" id="19305166"/>
<dbReference type="KEGG" id="gtr:GLOTRDRAFT_25513"/>
<feature type="non-terminal residue" evidence="2">
    <location>
        <position position="676"/>
    </location>
</feature>
<dbReference type="HOGENOM" id="CLU_026214_2_0_1"/>
<evidence type="ECO:0000313" key="3">
    <source>
        <dbReference type="Proteomes" id="UP000030669"/>
    </source>
</evidence>
<sequence>WVANSLSPQEIRDRMLDKNSTFRTEMIQYLEGVHQGEFIDQTKEEVNNEVSYAASHPTYKDPTETLPDPPPYPCDHPFAESCNVCVSSKSWWSKFKDTVNDLLLKSNIHRECDDRCLVKGVCKARFPRPLINETHVDENTGYIEMQKKESMINTFTPALTYLLRSNSDVTSLLSGTALKAVVAYVTDYITKTPLKTYTIFQTIRDVFDRQSSILGGDLRDQEKARKLLTQIVNSLTVKMEIGAPMASAYLLGNPDHYTSHKFKTVFWKSYVGEVLQCWDEPSGVDSPDLKSVAKSKVMVRKTKDGYTPYSVVMDYTHRSREYEDINLYDWIRLSRKKTIPKTTDKDKEIPDNTDDDASLSGSDEDPTIDNREAEGKKNKKTDPYELTFINDHPQRNKHYIMLVKEGFGVVPNFIGGSLPRRDEGDREFYCTTMMTLFHPWRTGLDLKSKDQTWDDVFHAHNFTARQEQLMSYFNIQYECYDARDDYARQKKGKNKAIPGLPNISGDELDERHNLNDDHSYSGLHDDPQVHNAAEFEKVGNSTIKRIHQMEEMEKILNGAGWLEKCPEQITIDTPSGSNSIEYKSKQQWTELIQNKKTSILEEKEKHRQSKDSNDNAQNKIKTKWNEVKIVDQSYLLKEYFKSRPNVAKLQSRVVKEFSLRPDQARAFHIIANHASE</sequence>
<dbReference type="EMBL" id="KB469315">
    <property type="protein sequence ID" value="EPQ50472.1"/>
    <property type="molecule type" value="Genomic_DNA"/>
</dbReference>
<dbReference type="OrthoDB" id="3259294at2759"/>
<gene>
    <name evidence="2" type="ORF">GLOTRDRAFT_25513</name>
</gene>
<dbReference type="AlphaFoldDB" id="S7PSW4"/>
<accession>S7PSW4</accession>
<feature type="compositionally biased region" description="Acidic residues" evidence="1">
    <location>
        <begin position="351"/>
        <end position="367"/>
    </location>
</feature>
<proteinExistence type="predicted"/>
<dbReference type="STRING" id="670483.S7PSW4"/>
<reference evidence="2 3" key="1">
    <citation type="journal article" date="2012" name="Science">
        <title>The Paleozoic origin of enzymatic lignin decomposition reconstructed from 31 fungal genomes.</title>
        <authorList>
            <person name="Floudas D."/>
            <person name="Binder M."/>
            <person name="Riley R."/>
            <person name="Barry K."/>
            <person name="Blanchette R.A."/>
            <person name="Henrissat B."/>
            <person name="Martinez A.T."/>
            <person name="Otillar R."/>
            <person name="Spatafora J.W."/>
            <person name="Yadav J.S."/>
            <person name="Aerts A."/>
            <person name="Benoit I."/>
            <person name="Boyd A."/>
            <person name="Carlson A."/>
            <person name="Copeland A."/>
            <person name="Coutinho P.M."/>
            <person name="de Vries R.P."/>
            <person name="Ferreira P."/>
            <person name="Findley K."/>
            <person name="Foster B."/>
            <person name="Gaskell J."/>
            <person name="Glotzer D."/>
            <person name="Gorecki P."/>
            <person name="Heitman J."/>
            <person name="Hesse C."/>
            <person name="Hori C."/>
            <person name="Igarashi K."/>
            <person name="Jurgens J.A."/>
            <person name="Kallen N."/>
            <person name="Kersten P."/>
            <person name="Kohler A."/>
            <person name="Kuees U."/>
            <person name="Kumar T.K.A."/>
            <person name="Kuo A."/>
            <person name="LaButti K."/>
            <person name="Larrondo L.F."/>
            <person name="Lindquist E."/>
            <person name="Ling A."/>
            <person name="Lombard V."/>
            <person name="Lucas S."/>
            <person name="Lundell T."/>
            <person name="Martin R."/>
            <person name="McLaughlin D.J."/>
            <person name="Morgenstern I."/>
            <person name="Morin E."/>
            <person name="Murat C."/>
            <person name="Nagy L.G."/>
            <person name="Nolan M."/>
            <person name="Ohm R.A."/>
            <person name="Patyshakuliyeva A."/>
            <person name="Rokas A."/>
            <person name="Ruiz-Duenas F.J."/>
            <person name="Sabat G."/>
            <person name="Salamov A."/>
            <person name="Samejima M."/>
            <person name="Schmutz J."/>
            <person name="Slot J.C."/>
            <person name="St John F."/>
            <person name="Stenlid J."/>
            <person name="Sun H."/>
            <person name="Sun S."/>
            <person name="Syed K."/>
            <person name="Tsang A."/>
            <person name="Wiebenga A."/>
            <person name="Young D."/>
            <person name="Pisabarro A."/>
            <person name="Eastwood D.C."/>
            <person name="Martin F."/>
            <person name="Cullen D."/>
            <person name="Grigoriev I.V."/>
            <person name="Hibbett D.S."/>
        </authorList>
    </citation>
    <scope>NUCLEOTIDE SEQUENCE [LARGE SCALE GENOMIC DNA]</scope>
    <source>
        <strain evidence="2 3">ATCC 11539</strain>
    </source>
</reference>
<organism evidence="2 3">
    <name type="scientific">Gloeophyllum trabeum (strain ATCC 11539 / FP-39264 / Madison 617)</name>
    <name type="common">Brown rot fungus</name>
    <dbReference type="NCBI Taxonomy" id="670483"/>
    <lineage>
        <taxon>Eukaryota</taxon>
        <taxon>Fungi</taxon>
        <taxon>Dikarya</taxon>
        <taxon>Basidiomycota</taxon>
        <taxon>Agaricomycotina</taxon>
        <taxon>Agaricomycetes</taxon>
        <taxon>Gloeophyllales</taxon>
        <taxon>Gloeophyllaceae</taxon>
        <taxon>Gloeophyllum</taxon>
    </lineage>
</organism>
<dbReference type="Proteomes" id="UP000030669">
    <property type="component" value="Unassembled WGS sequence"/>
</dbReference>
<dbReference type="RefSeq" id="XP_007870988.1">
    <property type="nucleotide sequence ID" value="XM_007872797.1"/>
</dbReference>
<name>S7PSW4_GLOTA</name>
<dbReference type="OMA" id="KANTENW"/>
<feature type="non-terminal residue" evidence="2">
    <location>
        <position position="1"/>
    </location>
</feature>
<evidence type="ECO:0000256" key="1">
    <source>
        <dbReference type="SAM" id="MobiDB-lite"/>
    </source>
</evidence>
<feature type="compositionally biased region" description="Basic and acidic residues" evidence="1">
    <location>
        <begin position="368"/>
        <end position="383"/>
    </location>
</feature>
<dbReference type="eggNOG" id="ENOG502SK3Y">
    <property type="taxonomic scope" value="Eukaryota"/>
</dbReference>
<evidence type="ECO:0008006" key="4">
    <source>
        <dbReference type="Google" id="ProtNLM"/>
    </source>
</evidence>
<evidence type="ECO:0000313" key="2">
    <source>
        <dbReference type="EMBL" id="EPQ50472.1"/>
    </source>
</evidence>
<feature type="region of interest" description="Disordered" evidence="1">
    <location>
        <begin position="342"/>
        <end position="384"/>
    </location>
</feature>
<protein>
    <recommendedName>
        <fullName evidence="4">Helitron helicase-like domain-containing protein</fullName>
    </recommendedName>
</protein>
<keyword evidence="3" id="KW-1185">Reference proteome</keyword>